<gene>
    <name evidence="1" type="ORF">AQI95_19620</name>
</gene>
<dbReference type="RefSeq" id="WP_159056545.1">
    <property type="nucleotide sequence ID" value="NZ_JBFACD010000017.1"/>
</dbReference>
<dbReference type="AlphaFoldDB" id="A0A101P428"/>
<dbReference type="STRING" id="67386.AQI95_19620"/>
<protein>
    <recommendedName>
        <fullName evidence="3">N-oxidase</fullName>
    </recommendedName>
</protein>
<evidence type="ECO:0000313" key="1">
    <source>
        <dbReference type="EMBL" id="KUN04550.1"/>
    </source>
</evidence>
<dbReference type="Proteomes" id="UP000053127">
    <property type="component" value="Unassembled WGS sequence"/>
</dbReference>
<dbReference type="GO" id="GO:0016491">
    <property type="term" value="F:oxidoreductase activity"/>
    <property type="evidence" value="ECO:0007669"/>
    <property type="project" value="InterPro"/>
</dbReference>
<dbReference type="OrthoDB" id="581579at2"/>
<dbReference type="InterPro" id="IPR012348">
    <property type="entry name" value="RNR-like"/>
</dbReference>
<comment type="caution">
    <text evidence="1">The sequence shown here is derived from an EMBL/GenBank/DDBJ whole genome shotgun (WGS) entry which is preliminary data.</text>
</comment>
<reference evidence="1 2" key="1">
    <citation type="submission" date="2015-10" db="EMBL/GenBank/DDBJ databases">
        <title>Draft genome sequence of Streptomyces yokosukanensis DSM 40224, type strain for the species Streptomyces yokosukanensis.</title>
        <authorList>
            <person name="Ruckert C."/>
            <person name="Winkler A."/>
            <person name="Kalinowski J."/>
            <person name="Kampfer P."/>
            <person name="Glaeser S."/>
        </authorList>
    </citation>
    <scope>NUCLEOTIDE SEQUENCE [LARGE SCALE GENOMIC DNA]</scope>
    <source>
        <strain evidence="1 2">DSM 40224</strain>
    </source>
</reference>
<dbReference type="InterPro" id="IPR025859">
    <property type="entry name" value="AurF/CmlI"/>
</dbReference>
<accession>A0A101P428</accession>
<evidence type="ECO:0008006" key="3">
    <source>
        <dbReference type="Google" id="ProtNLM"/>
    </source>
</evidence>
<evidence type="ECO:0000313" key="2">
    <source>
        <dbReference type="Proteomes" id="UP000053127"/>
    </source>
</evidence>
<name>A0A101P428_9ACTN</name>
<keyword evidence="2" id="KW-1185">Reference proteome</keyword>
<proteinExistence type="predicted"/>
<dbReference type="Pfam" id="PF11583">
    <property type="entry name" value="AurF"/>
    <property type="match status" value="1"/>
</dbReference>
<dbReference type="EMBL" id="LMWN01000027">
    <property type="protein sequence ID" value="KUN04550.1"/>
    <property type="molecule type" value="Genomic_DNA"/>
</dbReference>
<sequence length="315" mass="35548">MEAENAVLSRLSGNWHRRAAVRRDEPPLDAFYEVGRPDYPVALTPLHRHPGLSGVDPVALDKALYLAGLAFHRHTMVIEQHIVGPTFQRALDDWFRDADGSVFQSTVLQAAVDEQYHTLMHFNAAATMRRNRALHVRDSDIPLPHLIARHRDRREAQPLAWQRDLVSLAFTTAVEISIDAYLVLVGRDPDIQPVTRATAALHWRDEKCHAAVSEELAQYVFLQLDETQRDFFMEQLAYATRCFAEQDFSAWHRIAELAGIRDGRRLIDECAEIPEARHLIRDNSGINRLWAALDRLADGRYGASPGAGAPVGASR</sequence>
<organism evidence="1 2">
    <name type="scientific">Streptomyces yokosukanensis</name>
    <dbReference type="NCBI Taxonomy" id="67386"/>
    <lineage>
        <taxon>Bacteria</taxon>
        <taxon>Bacillati</taxon>
        <taxon>Actinomycetota</taxon>
        <taxon>Actinomycetes</taxon>
        <taxon>Kitasatosporales</taxon>
        <taxon>Streptomycetaceae</taxon>
        <taxon>Streptomyces</taxon>
    </lineage>
</organism>
<dbReference type="Gene3D" id="1.10.620.20">
    <property type="entry name" value="Ribonucleotide Reductase, subunit A"/>
    <property type="match status" value="1"/>
</dbReference>